<evidence type="ECO:0000313" key="3">
    <source>
        <dbReference type="Proteomes" id="UP000032266"/>
    </source>
</evidence>
<name>A0A0C5W1N6_9GAMM</name>
<dbReference type="EMBL" id="CP007142">
    <property type="protein sequence ID" value="AJQ96589.1"/>
    <property type="molecule type" value="Genomic_DNA"/>
</dbReference>
<dbReference type="STRING" id="1445510.YC6258_04557"/>
<proteinExistence type="inferred from homology"/>
<dbReference type="InterPro" id="IPR007801">
    <property type="entry name" value="MbnB/TglH/ChrH"/>
</dbReference>
<dbReference type="AlphaFoldDB" id="A0A0C5W1N6"/>
<reference evidence="2 3" key="1">
    <citation type="submission" date="2014-01" db="EMBL/GenBank/DDBJ databases">
        <title>Full genme sequencing of cellulolytic bacterium Gynuella sunshinyii YC6258T gen. nov., sp. nov.</title>
        <authorList>
            <person name="Khan H."/>
            <person name="Chung E.J."/>
            <person name="Chung Y.R."/>
        </authorList>
    </citation>
    <scope>NUCLEOTIDE SEQUENCE [LARGE SCALE GENOMIC DNA]</scope>
    <source>
        <strain evidence="2 3">YC6258</strain>
    </source>
</reference>
<comment type="similarity">
    <text evidence="1">Belongs to the UPF0276 family.</text>
</comment>
<dbReference type="Proteomes" id="UP000032266">
    <property type="component" value="Chromosome"/>
</dbReference>
<dbReference type="OrthoDB" id="9763101at2"/>
<dbReference type="Pfam" id="PF05114">
    <property type="entry name" value="MbnB_TglH_ChrH"/>
    <property type="match status" value="1"/>
</dbReference>
<keyword evidence="3" id="KW-1185">Reference proteome</keyword>
<dbReference type="KEGG" id="gsn:YC6258_04557"/>
<gene>
    <name evidence="2" type="ORF">YC6258_04557</name>
</gene>
<dbReference type="InterPro" id="IPR036237">
    <property type="entry name" value="Xyl_isomerase-like_sf"/>
</dbReference>
<evidence type="ECO:0000256" key="1">
    <source>
        <dbReference type="HAMAP-Rule" id="MF_00697"/>
    </source>
</evidence>
<dbReference type="Gene3D" id="3.20.20.150">
    <property type="entry name" value="Divalent-metal-dependent TIM barrel enzymes"/>
    <property type="match status" value="1"/>
</dbReference>
<sequence>MHERPEFAGYGLGLRPDYYSEILDTRPPVDWFEIISENFMVEGGKPLHFLDRISELYPIAMHGVSLSIASTSPLNYDYLARLQRLIDRVNPLWVSDHLCWTGLSAHNSHDLLPIPYNEESVRHVAERVRQVQDILGRRILLENLSSYVNFNTSDMDEWSFVSTVAEEADCWLLLDVNNIYVSARNHGFDPVAYLNGIPTDRVAQFHVAGHSDYGDYVIDTHDAPVSDPVWQLYHQAVQRFGKVSAMIERDDNMPPLTELMFELSTLREIGEHASLSFIKAG</sequence>
<dbReference type="HAMAP" id="MF_00697">
    <property type="entry name" value="UPF0276"/>
    <property type="match status" value="1"/>
</dbReference>
<dbReference type="PANTHER" id="PTHR42194">
    <property type="entry name" value="UPF0276 PROTEIN HI_1600"/>
    <property type="match status" value="1"/>
</dbReference>
<accession>A0A0C5W1N6</accession>
<evidence type="ECO:0000313" key="2">
    <source>
        <dbReference type="EMBL" id="AJQ96589.1"/>
    </source>
</evidence>
<protein>
    <recommendedName>
        <fullName evidence="1">UPF0276 protein YC6258_04557</fullName>
    </recommendedName>
</protein>
<dbReference type="PATRIC" id="fig|1445510.3.peg.4521"/>
<dbReference type="NCBIfam" id="NF003818">
    <property type="entry name" value="PRK05409.1"/>
    <property type="match status" value="1"/>
</dbReference>
<dbReference type="RefSeq" id="WP_044618572.1">
    <property type="nucleotide sequence ID" value="NZ_CP007142.1"/>
</dbReference>
<dbReference type="SUPFAM" id="SSF51658">
    <property type="entry name" value="Xylose isomerase-like"/>
    <property type="match status" value="1"/>
</dbReference>
<dbReference type="HOGENOM" id="CLU_064263_0_0_6"/>
<dbReference type="PANTHER" id="PTHR42194:SF1">
    <property type="entry name" value="UPF0276 PROTEIN HI_1600"/>
    <property type="match status" value="1"/>
</dbReference>
<organism evidence="2 3">
    <name type="scientific">Gynuella sunshinyii YC6258</name>
    <dbReference type="NCBI Taxonomy" id="1445510"/>
    <lineage>
        <taxon>Bacteria</taxon>
        <taxon>Pseudomonadati</taxon>
        <taxon>Pseudomonadota</taxon>
        <taxon>Gammaproteobacteria</taxon>
        <taxon>Oceanospirillales</taxon>
        <taxon>Saccharospirillaceae</taxon>
        <taxon>Gynuella</taxon>
    </lineage>
</organism>